<sequence>MLAQIGQKIPLRADLMVRRTPFCDRDEVQFYDIAFRKKLYRSIEDLQADLDMWLAKYNEQRPHSGRYCYGKTPMQTFRETLHIAVERTIKTPGQSDARGNMIWR</sequence>
<dbReference type="InterPro" id="IPR001584">
    <property type="entry name" value="Integrase_cat-core"/>
</dbReference>
<reference evidence="2 3" key="1">
    <citation type="submission" date="2019-06" db="EMBL/GenBank/DDBJ databases">
        <title>Paenimaribius caenipelagi gen. nov., sp. nov., isolated from a tidal flat.</title>
        <authorList>
            <person name="Yoon J.-H."/>
        </authorList>
    </citation>
    <scope>NUCLEOTIDE SEQUENCE [LARGE SCALE GENOMIC DNA]</scope>
    <source>
        <strain evidence="2 3">JBTF-M29</strain>
    </source>
</reference>
<gene>
    <name evidence="2" type="ORF">FEV53_17290</name>
</gene>
<dbReference type="GO" id="GO:0015074">
    <property type="term" value="P:DNA integration"/>
    <property type="evidence" value="ECO:0007669"/>
    <property type="project" value="InterPro"/>
</dbReference>
<name>A0A547PMI0_9RHOB</name>
<proteinExistence type="predicted"/>
<evidence type="ECO:0000313" key="3">
    <source>
        <dbReference type="Proteomes" id="UP000318590"/>
    </source>
</evidence>
<dbReference type="SUPFAM" id="SSF53098">
    <property type="entry name" value="Ribonuclease H-like"/>
    <property type="match status" value="1"/>
</dbReference>
<evidence type="ECO:0000259" key="1">
    <source>
        <dbReference type="Pfam" id="PF13683"/>
    </source>
</evidence>
<evidence type="ECO:0000313" key="2">
    <source>
        <dbReference type="EMBL" id="TRD15224.1"/>
    </source>
</evidence>
<dbReference type="InterPro" id="IPR012337">
    <property type="entry name" value="RNaseH-like_sf"/>
</dbReference>
<keyword evidence="3" id="KW-1185">Reference proteome</keyword>
<comment type="caution">
    <text evidence="2">The sequence shown here is derived from an EMBL/GenBank/DDBJ whole genome shotgun (WGS) entry which is preliminary data.</text>
</comment>
<dbReference type="Pfam" id="PF13683">
    <property type="entry name" value="rve_3"/>
    <property type="match status" value="1"/>
</dbReference>
<dbReference type="EMBL" id="VFSV01000051">
    <property type="protein sequence ID" value="TRD15224.1"/>
    <property type="molecule type" value="Genomic_DNA"/>
</dbReference>
<dbReference type="Proteomes" id="UP000318590">
    <property type="component" value="Unassembled WGS sequence"/>
</dbReference>
<feature type="domain" description="Integrase catalytic" evidence="1">
    <location>
        <begin position="37"/>
        <end position="65"/>
    </location>
</feature>
<protein>
    <submittedName>
        <fullName evidence="2">Transposase</fullName>
    </submittedName>
</protein>
<organism evidence="2 3">
    <name type="scientific">Palleronia caenipelagi</name>
    <dbReference type="NCBI Taxonomy" id="2489174"/>
    <lineage>
        <taxon>Bacteria</taxon>
        <taxon>Pseudomonadati</taxon>
        <taxon>Pseudomonadota</taxon>
        <taxon>Alphaproteobacteria</taxon>
        <taxon>Rhodobacterales</taxon>
        <taxon>Roseobacteraceae</taxon>
        <taxon>Palleronia</taxon>
    </lineage>
</organism>
<accession>A0A547PMI0</accession>
<dbReference type="AlphaFoldDB" id="A0A547PMI0"/>